<gene>
    <name evidence="2" type="ORF">A176_006637</name>
</gene>
<reference evidence="2 3" key="1">
    <citation type="journal article" date="2016" name="PLoS ONE">
        <title>Complete Genome Sequence and Comparative Genomics of a Novel Myxobacterium Myxococcus hansupus.</title>
        <authorList>
            <person name="Sharma G."/>
            <person name="Narwani T."/>
            <person name="Subramanian S."/>
        </authorList>
    </citation>
    <scope>NUCLEOTIDE SEQUENCE [LARGE SCALE GENOMIC DNA]</scope>
    <source>
        <strain evidence="3">mixupus</strain>
    </source>
</reference>
<evidence type="ECO:0000313" key="3">
    <source>
        <dbReference type="Proteomes" id="UP000009026"/>
    </source>
</evidence>
<feature type="region of interest" description="Disordered" evidence="1">
    <location>
        <begin position="36"/>
        <end position="58"/>
    </location>
</feature>
<dbReference type="PATRIC" id="fig|1297742.4.peg.6734"/>
<protein>
    <submittedName>
        <fullName evidence="2">Uncharacterized protein</fullName>
    </submittedName>
</protein>
<dbReference type="AlphaFoldDB" id="A0A0H4X824"/>
<dbReference type="Proteomes" id="UP000009026">
    <property type="component" value="Chromosome"/>
</dbReference>
<evidence type="ECO:0000256" key="1">
    <source>
        <dbReference type="SAM" id="MobiDB-lite"/>
    </source>
</evidence>
<keyword evidence="3" id="KW-1185">Reference proteome</keyword>
<feature type="compositionally biased region" description="Basic and acidic residues" evidence="1">
    <location>
        <begin position="36"/>
        <end position="52"/>
    </location>
</feature>
<dbReference type="STRING" id="1297742.A176_006637"/>
<sequence>MPDGDRELLLNYLAIGIHPPPPTREELLRQQFEKDLAASRDQKQRKANDAARRAQGKK</sequence>
<dbReference type="EMBL" id="CP012109">
    <property type="protein sequence ID" value="AKQ69725.1"/>
    <property type="molecule type" value="Genomic_DNA"/>
</dbReference>
<organism evidence="2 3">
    <name type="scientific">Pseudomyxococcus hansupus</name>
    <dbReference type="NCBI Taxonomy" id="1297742"/>
    <lineage>
        <taxon>Bacteria</taxon>
        <taxon>Pseudomonadati</taxon>
        <taxon>Myxococcota</taxon>
        <taxon>Myxococcia</taxon>
        <taxon>Myxococcales</taxon>
        <taxon>Cystobacterineae</taxon>
        <taxon>Myxococcaceae</taxon>
        <taxon>Pseudomyxococcus</taxon>
    </lineage>
</organism>
<proteinExistence type="predicted"/>
<evidence type="ECO:0000313" key="2">
    <source>
        <dbReference type="EMBL" id="AKQ69725.1"/>
    </source>
</evidence>
<dbReference type="KEGG" id="mym:A176_006637"/>
<accession>A0A0H4X824</accession>
<name>A0A0H4X824_9BACT</name>